<evidence type="ECO:0000313" key="2">
    <source>
        <dbReference type="EMBL" id="RDK40561.1"/>
    </source>
</evidence>
<dbReference type="Proteomes" id="UP000254937">
    <property type="component" value="Unassembled WGS sequence"/>
</dbReference>
<accession>A0A370PEE9</accession>
<keyword evidence="1" id="KW-0472">Membrane</keyword>
<feature type="transmembrane region" description="Helical" evidence="1">
    <location>
        <begin position="6"/>
        <end position="29"/>
    </location>
</feature>
<evidence type="ECO:0000256" key="1">
    <source>
        <dbReference type="SAM" id="Phobius"/>
    </source>
</evidence>
<dbReference type="AlphaFoldDB" id="A0A370PEE9"/>
<keyword evidence="3" id="KW-1185">Reference proteome</keyword>
<sequence>MAATQTASLLLFIFFFPSSLCPLSHLWPIPTKQKCAHRPCTLDKRSPNAEQKRFAVRQLNADRGKLTKPKEKKKLFVFFCLSFLTAFMGGVEGIFSGIVSFQLIQTVVSFSEAVSGWESPSMNECTD</sequence>
<gene>
    <name evidence="2" type="ORF">M752DRAFT_34210</name>
</gene>
<name>A0A370PEE9_ASPPH</name>
<dbReference type="EMBL" id="KZ851857">
    <property type="protein sequence ID" value="RDK40561.1"/>
    <property type="molecule type" value="Genomic_DNA"/>
</dbReference>
<protein>
    <submittedName>
        <fullName evidence="2">Uncharacterized protein</fullName>
    </submittedName>
</protein>
<reference evidence="2 3" key="1">
    <citation type="submission" date="2018-07" db="EMBL/GenBank/DDBJ databases">
        <title>Section-level genome sequencing of Aspergillus section Nigri to investigate inter- and intra-species variation.</title>
        <authorList>
            <consortium name="DOE Joint Genome Institute"/>
            <person name="Vesth T.C."/>
            <person name="Nybo J.L."/>
            <person name="Theobald S."/>
            <person name="Frisvad J.C."/>
            <person name="Larsen T.O."/>
            <person name="Nielsen K.F."/>
            <person name="Hoof J.B."/>
            <person name="Brandl J."/>
            <person name="Salamov A."/>
            <person name="Riley R."/>
            <person name="Gladden J.M."/>
            <person name="Phatale P."/>
            <person name="Nielsen M.T."/>
            <person name="Lyhne E.K."/>
            <person name="Kogle M.E."/>
            <person name="Strasser K."/>
            <person name="McDonnell E."/>
            <person name="Barry K."/>
            <person name="Clum A."/>
            <person name="Chen C."/>
            <person name="Nolan M."/>
            <person name="Sandor L."/>
            <person name="Kuo A."/>
            <person name="Lipzen A."/>
            <person name="Hainaut M."/>
            <person name="Drula E."/>
            <person name="Tsang A."/>
            <person name="Magnuson J.K."/>
            <person name="Henrissat B."/>
            <person name="Wiebenga A."/>
            <person name="Simmons B.A."/>
            <person name="Makela M.R."/>
            <person name="De vries R.P."/>
            <person name="Grigoriev I.V."/>
            <person name="Mortensen U.H."/>
            <person name="Baker S.E."/>
            <person name="Andersen M.R."/>
        </authorList>
    </citation>
    <scope>NUCLEOTIDE SEQUENCE [LARGE SCALE GENOMIC DNA]</scope>
    <source>
        <strain evidence="2 3">ATCC 13157</strain>
    </source>
</reference>
<proteinExistence type="predicted"/>
<keyword evidence="1" id="KW-0812">Transmembrane</keyword>
<evidence type="ECO:0000313" key="3">
    <source>
        <dbReference type="Proteomes" id="UP000254937"/>
    </source>
</evidence>
<keyword evidence="1" id="KW-1133">Transmembrane helix</keyword>
<organism evidence="2 3">
    <name type="scientific">Aspergillus phoenicis ATCC 13157</name>
    <dbReference type="NCBI Taxonomy" id="1353007"/>
    <lineage>
        <taxon>Eukaryota</taxon>
        <taxon>Fungi</taxon>
        <taxon>Dikarya</taxon>
        <taxon>Ascomycota</taxon>
        <taxon>Pezizomycotina</taxon>
        <taxon>Eurotiomycetes</taxon>
        <taxon>Eurotiomycetidae</taxon>
        <taxon>Eurotiales</taxon>
        <taxon>Aspergillaceae</taxon>
        <taxon>Aspergillus</taxon>
    </lineage>
</organism>
<feature type="transmembrane region" description="Helical" evidence="1">
    <location>
        <begin position="75"/>
        <end position="104"/>
    </location>
</feature>